<keyword evidence="10" id="KW-0739">Sodium transport</keyword>
<dbReference type="Gene3D" id="6.10.140.1330">
    <property type="match status" value="1"/>
</dbReference>
<comment type="subcellular location">
    <subcellularLocation>
        <location evidence="1">Cell membrane</location>
        <topology evidence="1">Multi-pass membrane protein</topology>
    </subcellularLocation>
</comment>
<keyword evidence="2" id="KW-0813">Transport</keyword>
<keyword evidence="6 11" id="KW-1133">Transmembrane helix</keyword>
<keyword evidence="3" id="KW-0050">Antiport</keyword>
<keyword evidence="7" id="KW-0915">Sodium</keyword>
<keyword evidence="8" id="KW-0406">Ion transport</keyword>
<dbReference type="InterPro" id="IPR018422">
    <property type="entry name" value="Cation/H_exchanger_CPA1"/>
</dbReference>
<protein>
    <recommendedName>
        <fullName evidence="12">Cation/H+ exchanger transmembrane domain-containing protein</fullName>
    </recommendedName>
</protein>
<dbReference type="GO" id="GO:0098719">
    <property type="term" value="P:sodium ion import across plasma membrane"/>
    <property type="evidence" value="ECO:0007669"/>
    <property type="project" value="TreeGrafter"/>
</dbReference>
<organism evidence="13">
    <name type="scientific">marine sediment metagenome</name>
    <dbReference type="NCBI Taxonomy" id="412755"/>
    <lineage>
        <taxon>unclassified sequences</taxon>
        <taxon>metagenomes</taxon>
        <taxon>ecological metagenomes</taxon>
    </lineage>
</organism>
<feature type="transmembrane region" description="Helical" evidence="11">
    <location>
        <begin position="382"/>
        <end position="402"/>
    </location>
</feature>
<proteinExistence type="predicted"/>
<name>A0A0F9VTQ7_9ZZZZ</name>
<keyword evidence="5 11" id="KW-0812">Transmembrane</keyword>
<feature type="transmembrane region" description="Helical" evidence="11">
    <location>
        <begin position="130"/>
        <end position="153"/>
    </location>
</feature>
<accession>A0A0F9VTQ7</accession>
<comment type="caution">
    <text evidence="13">The sequence shown here is derived from an EMBL/GenBank/DDBJ whole genome shotgun (WGS) entry which is preliminary data.</text>
</comment>
<feature type="transmembrane region" description="Helical" evidence="11">
    <location>
        <begin position="232"/>
        <end position="250"/>
    </location>
</feature>
<feature type="transmembrane region" description="Helical" evidence="11">
    <location>
        <begin position="319"/>
        <end position="344"/>
    </location>
</feature>
<feature type="transmembrane region" description="Helical" evidence="11">
    <location>
        <begin position="98"/>
        <end position="123"/>
    </location>
</feature>
<feature type="transmembrane region" description="Helical" evidence="11">
    <location>
        <begin position="173"/>
        <end position="191"/>
    </location>
</feature>
<evidence type="ECO:0000256" key="8">
    <source>
        <dbReference type="ARBA" id="ARBA00023065"/>
    </source>
</evidence>
<evidence type="ECO:0000256" key="9">
    <source>
        <dbReference type="ARBA" id="ARBA00023136"/>
    </source>
</evidence>
<evidence type="ECO:0000256" key="11">
    <source>
        <dbReference type="SAM" id="Phobius"/>
    </source>
</evidence>
<dbReference type="InterPro" id="IPR006153">
    <property type="entry name" value="Cation/H_exchanger_TM"/>
</dbReference>
<evidence type="ECO:0000256" key="3">
    <source>
        <dbReference type="ARBA" id="ARBA00022449"/>
    </source>
</evidence>
<feature type="domain" description="Cation/H+ exchanger transmembrane" evidence="12">
    <location>
        <begin position="13"/>
        <end position="406"/>
    </location>
</feature>
<dbReference type="Pfam" id="PF00999">
    <property type="entry name" value="Na_H_Exchanger"/>
    <property type="match status" value="1"/>
</dbReference>
<dbReference type="EMBL" id="LAZR01000288">
    <property type="protein sequence ID" value="KKN76836.1"/>
    <property type="molecule type" value="Genomic_DNA"/>
</dbReference>
<dbReference type="AlphaFoldDB" id="A0A0F9VTQ7"/>
<dbReference type="GO" id="GO:0015386">
    <property type="term" value="F:potassium:proton antiporter activity"/>
    <property type="evidence" value="ECO:0007669"/>
    <property type="project" value="TreeGrafter"/>
</dbReference>
<evidence type="ECO:0000256" key="10">
    <source>
        <dbReference type="ARBA" id="ARBA00023201"/>
    </source>
</evidence>
<evidence type="ECO:0000256" key="4">
    <source>
        <dbReference type="ARBA" id="ARBA00022475"/>
    </source>
</evidence>
<keyword evidence="9 11" id="KW-0472">Membrane</keyword>
<reference evidence="13" key="1">
    <citation type="journal article" date="2015" name="Nature">
        <title>Complex archaea that bridge the gap between prokaryotes and eukaryotes.</title>
        <authorList>
            <person name="Spang A."/>
            <person name="Saw J.H."/>
            <person name="Jorgensen S.L."/>
            <person name="Zaremba-Niedzwiedzka K."/>
            <person name="Martijn J."/>
            <person name="Lind A.E."/>
            <person name="van Eijk R."/>
            <person name="Schleper C."/>
            <person name="Guy L."/>
            <person name="Ettema T.J."/>
        </authorList>
    </citation>
    <scope>NUCLEOTIDE SEQUENCE</scope>
</reference>
<evidence type="ECO:0000313" key="13">
    <source>
        <dbReference type="EMBL" id="KKN76836.1"/>
    </source>
</evidence>
<evidence type="ECO:0000256" key="6">
    <source>
        <dbReference type="ARBA" id="ARBA00022989"/>
    </source>
</evidence>
<evidence type="ECO:0000256" key="2">
    <source>
        <dbReference type="ARBA" id="ARBA00022448"/>
    </source>
</evidence>
<evidence type="ECO:0000256" key="5">
    <source>
        <dbReference type="ARBA" id="ARBA00022692"/>
    </source>
</evidence>
<gene>
    <name evidence="13" type="ORF">LCGC14_0366210</name>
</gene>
<evidence type="ECO:0000256" key="1">
    <source>
        <dbReference type="ARBA" id="ARBA00004651"/>
    </source>
</evidence>
<dbReference type="GO" id="GO:0015385">
    <property type="term" value="F:sodium:proton antiporter activity"/>
    <property type="evidence" value="ECO:0007669"/>
    <property type="project" value="InterPro"/>
</dbReference>
<feature type="transmembrane region" description="Helical" evidence="11">
    <location>
        <begin position="68"/>
        <end position="86"/>
    </location>
</feature>
<feature type="transmembrane region" description="Helical" evidence="11">
    <location>
        <begin position="203"/>
        <end position="226"/>
    </location>
</feature>
<sequence length="410" mass="43553">MSLFEVIAILLSLAAIFSYVNARFFGLPSSIAIMAFSLIFSLILLGLNHLGMTSLADWAEQLVGEADLGPTLLNGLLSFLLFAGAFHVNLDELAEQKWLVALLATLGVVVTTFLVGGAMWYVLGWLGSPLPFIYCLLFGAVVAPTDPVAVMAILKSLDAPSSLTTKIAGESLFNDGVAVVMFIAILGIAQGQREASLDSIGMLFLQEAVGGLVLGFLLGLLGYHLLKHLDNYQVEVLVTVALVAGGYALASRLHTSGPLAVVVAGLMLGNHGRQFAMSKKTEQQLDAFWEMVDEVLNAVLFLLVGLELLIIVFEWHAVVAGLVAIPLALLARYVAVGIPVLALKPFKEFKPNPIKALTWGGLKGGISVALALSLPLGEERDMILTMAYVVVVFSILVQGLTVKKVLGAGD</sequence>
<dbReference type="GO" id="GO:0051453">
    <property type="term" value="P:regulation of intracellular pH"/>
    <property type="evidence" value="ECO:0007669"/>
    <property type="project" value="TreeGrafter"/>
</dbReference>
<evidence type="ECO:0000256" key="7">
    <source>
        <dbReference type="ARBA" id="ARBA00023053"/>
    </source>
</evidence>
<feature type="transmembrane region" description="Helical" evidence="11">
    <location>
        <begin position="356"/>
        <end position="376"/>
    </location>
</feature>
<evidence type="ECO:0000259" key="12">
    <source>
        <dbReference type="Pfam" id="PF00999"/>
    </source>
</evidence>
<keyword evidence="4" id="KW-1003">Cell membrane</keyword>
<feature type="transmembrane region" description="Helical" evidence="11">
    <location>
        <begin position="295"/>
        <end position="313"/>
    </location>
</feature>
<dbReference type="PANTHER" id="PTHR10110:SF195">
    <property type="entry name" value="NA(+)_H(+) ANTIPORTER NHAS2"/>
    <property type="match status" value="1"/>
</dbReference>
<dbReference type="GO" id="GO:0005886">
    <property type="term" value="C:plasma membrane"/>
    <property type="evidence" value="ECO:0007669"/>
    <property type="project" value="UniProtKB-SubCell"/>
</dbReference>
<dbReference type="PANTHER" id="PTHR10110">
    <property type="entry name" value="SODIUM/HYDROGEN EXCHANGER"/>
    <property type="match status" value="1"/>
</dbReference>
<feature type="transmembrane region" description="Helical" evidence="11">
    <location>
        <begin position="32"/>
        <end position="56"/>
    </location>
</feature>